<protein>
    <submittedName>
        <fullName evidence="5">AraC family transcriptional regulator</fullName>
    </submittedName>
</protein>
<dbReference type="SUPFAM" id="SSF51215">
    <property type="entry name" value="Regulatory protein AraC"/>
    <property type="match status" value="1"/>
</dbReference>
<dbReference type="OrthoDB" id="9813413at2"/>
<keyword evidence="3" id="KW-0804">Transcription</keyword>
<keyword evidence="6" id="KW-1185">Reference proteome</keyword>
<evidence type="ECO:0000256" key="1">
    <source>
        <dbReference type="ARBA" id="ARBA00023015"/>
    </source>
</evidence>
<proteinExistence type="predicted"/>
<evidence type="ECO:0000313" key="6">
    <source>
        <dbReference type="Proteomes" id="UP000250003"/>
    </source>
</evidence>
<dbReference type="SUPFAM" id="SSF46689">
    <property type="entry name" value="Homeodomain-like"/>
    <property type="match status" value="2"/>
</dbReference>
<feature type="domain" description="HTH araC/xylS-type" evidence="4">
    <location>
        <begin position="190"/>
        <end position="288"/>
    </location>
</feature>
<dbReference type="InterPro" id="IPR018060">
    <property type="entry name" value="HTH_AraC"/>
</dbReference>
<dbReference type="RefSeq" id="WP_111920761.1">
    <property type="nucleotide sequence ID" value="NZ_CAUWHR010000021.1"/>
</dbReference>
<dbReference type="GO" id="GO:0003700">
    <property type="term" value="F:DNA-binding transcription factor activity"/>
    <property type="evidence" value="ECO:0007669"/>
    <property type="project" value="InterPro"/>
</dbReference>
<dbReference type="Pfam" id="PF02311">
    <property type="entry name" value="AraC_binding"/>
    <property type="match status" value="1"/>
</dbReference>
<evidence type="ECO:0000256" key="2">
    <source>
        <dbReference type="ARBA" id="ARBA00023125"/>
    </source>
</evidence>
<keyword evidence="2" id="KW-0238">DNA-binding</keyword>
<evidence type="ECO:0000313" key="5">
    <source>
        <dbReference type="EMBL" id="AWY99320.1"/>
    </source>
</evidence>
<gene>
    <name evidence="5" type="ORF">DQQ01_15660</name>
</gene>
<dbReference type="InterPro" id="IPR037923">
    <property type="entry name" value="HTH-like"/>
</dbReference>
<dbReference type="InterPro" id="IPR018062">
    <property type="entry name" value="HTH_AraC-typ_CS"/>
</dbReference>
<dbReference type="PROSITE" id="PS00041">
    <property type="entry name" value="HTH_ARAC_FAMILY_1"/>
    <property type="match status" value="1"/>
</dbReference>
<organism evidence="5 6">
    <name type="scientific">Blautia argi</name>
    <dbReference type="NCBI Taxonomy" id="1912897"/>
    <lineage>
        <taxon>Bacteria</taxon>
        <taxon>Bacillati</taxon>
        <taxon>Bacillota</taxon>
        <taxon>Clostridia</taxon>
        <taxon>Lachnospirales</taxon>
        <taxon>Lachnospiraceae</taxon>
        <taxon>Blautia</taxon>
    </lineage>
</organism>
<sequence length="306" mass="34710">MSRTMGYTSHARYKCLEDLQKDSVDLCLTYCGWECCDAGYRFGPNKREAYVLHVVKEGQGTLEINKKKYKIGPKEAFLIPPGVEAWYEADREEPWVYMWIGFVGLKADECVSGSGFSLKNPTRKIGCMEKLSGYIDQMLEAHQLSYGDELTRNAMLMLCFSALMKDYAESQKEDGGSSNGRFYPGSVYVKHAMDYIKDHYSEPLKIGQLADFIGVNRSYLTSSFKKVTGCSPQEFLVNLRMEKAKSLLKKTDLSINAVASAVGYTDQLAFSKVFKQHCGKSPRIYREEKTELIIMKNKGYVAQDKM</sequence>
<dbReference type="InterPro" id="IPR014710">
    <property type="entry name" value="RmlC-like_jellyroll"/>
</dbReference>
<dbReference type="SMART" id="SM00342">
    <property type="entry name" value="HTH_ARAC"/>
    <property type="match status" value="1"/>
</dbReference>
<name>A0A2Z4UE65_9FIRM</name>
<reference evidence="6" key="1">
    <citation type="submission" date="2018-06" db="EMBL/GenBank/DDBJ databases">
        <title>Description of Blautia argi sp. nov., a new anaerobic isolated from dog feces.</title>
        <authorList>
            <person name="Chang Y.-H."/>
            <person name="Paek J."/>
            <person name="Shin Y."/>
        </authorList>
    </citation>
    <scope>NUCLEOTIDE SEQUENCE [LARGE SCALE GENOMIC DNA]</scope>
    <source>
        <strain evidence="6">KCTC 15426</strain>
    </source>
</reference>
<dbReference type="Gene3D" id="2.60.120.10">
    <property type="entry name" value="Jelly Rolls"/>
    <property type="match status" value="1"/>
</dbReference>
<dbReference type="GO" id="GO:0043565">
    <property type="term" value="F:sequence-specific DNA binding"/>
    <property type="evidence" value="ECO:0007669"/>
    <property type="project" value="InterPro"/>
</dbReference>
<dbReference type="AlphaFoldDB" id="A0A2Z4UE65"/>
<accession>A0A2Z4UE65</accession>
<dbReference type="CDD" id="cd06986">
    <property type="entry name" value="cupin_MmsR-like_N"/>
    <property type="match status" value="1"/>
</dbReference>
<dbReference type="Pfam" id="PF12833">
    <property type="entry name" value="HTH_18"/>
    <property type="match status" value="1"/>
</dbReference>
<dbReference type="PANTHER" id="PTHR43280:SF30">
    <property type="entry name" value="MMSAB OPERON REGULATORY PROTEIN"/>
    <property type="match status" value="1"/>
</dbReference>
<dbReference type="Gene3D" id="1.10.10.60">
    <property type="entry name" value="Homeodomain-like"/>
    <property type="match status" value="2"/>
</dbReference>
<dbReference type="InterPro" id="IPR003313">
    <property type="entry name" value="AraC-bd"/>
</dbReference>
<evidence type="ECO:0000256" key="3">
    <source>
        <dbReference type="ARBA" id="ARBA00023163"/>
    </source>
</evidence>
<dbReference type="KEGG" id="blau:DQQ01_15660"/>
<evidence type="ECO:0000259" key="4">
    <source>
        <dbReference type="PROSITE" id="PS01124"/>
    </source>
</evidence>
<dbReference type="PANTHER" id="PTHR43280">
    <property type="entry name" value="ARAC-FAMILY TRANSCRIPTIONAL REGULATOR"/>
    <property type="match status" value="1"/>
</dbReference>
<dbReference type="EMBL" id="CP030280">
    <property type="protein sequence ID" value="AWY99320.1"/>
    <property type="molecule type" value="Genomic_DNA"/>
</dbReference>
<dbReference type="Proteomes" id="UP000250003">
    <property type="component" value="Chromosome"/>
</dbReference>
<keyword evidence="1" id="KW-0805">Transcription regulation</keyword>
<dbReference type="PROSITE" id="PS01124">
    <property type="entry name" value="HTH_ARAC_FAMILY_2"/>
    <property type="match status" value="1"/>
</dbReference>
<dbReference type="InterPro" id="IPR009057">
    <property type="entry name" value="Homeodomain-like_sf"/>
</dbReference>